<sequence>MASPLPGDACPFAFSKQVVGFSGDENNASQRGGHTAYAYHVTSGFFLAQWQERLLKAFYIALKLYLKSVLQKVAFLD</sequence>
<accession>A0AAQ3SMK0</accession>
<proteinExistence type="predicted"/>
<evidence type="ECO:0000313" key="1">
    <source>
        <dbReference type="EMBL" id="WVZ57181.1"/>
    </source>
</evidence>
<name>A0AAQ3SMK0_PASNO</name>
<protein>
    <submittedName>
        <fullName evidence="1">Uncharacterized protein</fullName>
    </submittedName>
</protein>
<reference evidence="1 2" key="1">
    <citation type="submission" date="2024-02" db="EMBL/GenBank/DDBJ databases">
        <title>High-quality chromosome-scale genome assembly of Pensacola bahiagrass (Paspalum notatum Flugge var. saurae).</title>
        <authorList>
            <person name="Vega J.M."/>
            <person name="Podio M."/>
            <person name="Orjuela J."/>
            <person name="Siena L.A."/>
            <person name="Pessino S.C."/>
            <person name="Combes M.C."/>
            <person name="Mariac C."/>
            <person name="Albertini E."/>
            <person name="Pupilli F."/>
            <person name="Ortiz J.P.A."/>
            <person name="Leblanc O."/>
        </authorList>
    </citation>
    <scope>NUCLEOTIDE SEQUENCE [LARGE SCALE GENOMIC DNA]</scope>
    <source>
        <strain evidence="1">R1</strain>
        <tissue evidence="1">Leaf</tissue>
    </source>
</reference>
<keyword evidence="2" id="KW-1185">Reference proteome</keyword>
<dbReference type="EMBL" id="CP144746">
    <property type="protein sequence ID" value="WVZ57181.1"/>
    <property type="molecule type" value="Genomic_DNA"/>
</dbReference>
<dbReference type="Proteomes" id="UP001341281">
    <property type="component" value="Chromosome 02"/>
</dbReference>
<evidence type="ECO:0000313" key="2">
    <source>
        <dbReference type="Proteomes" id="UP001341281"/>
    </source>
</evidence>
<gene>
    <name evidence="1" type="ORF">U9M48_007600</name>
</gene>
<dbReference type="AlphaFoldDB" id="A0AAQ3SMK0"/>
<organism evidence="1 2">
    <name type="scientific">Paspalum notatum var. saurae</name>
    <dbReference type="NCBI Taxonomy" id="547442"/>
    <lineage>
        <taxon>Eukaryota</taxon>
        <taxon>Viridiplantae</taxon>
        <taxon>Streptophyta</taxon>
        <taxon>Embryophyta</taxon>
        <taxon>Tracheophyta</taxon>
        <taxon>Spermatophyta</taxon>
        <taxon>Magnoliopsida</taxon>
        <taxon>Liliopsida</taxon>
        <taxon>Poales</taxon>
        <taxon>Poaceae</taxon>
        <taxon>PACMAD clade</taxon>
        <taxon>Panicoideae</taxon>
        <taxon>Andropogonodae</taxon>
        <taxon>Paspaleae</taxon>
        <taxon>Paspalinae</taxon>
        <taxon>Paspalum</taxon>
    </lineage>
</organism>